<evidence type="ECO:0000313" key="3">
    <source>
        <dbReference type="Proteomes" id="UP000295375"/>
    </source>
</evidence>
<keyword evidence="3" id="KW-1185">Reference proteome</keyword>
<dbReference type="OrthoDB" id="9813804at2"/>
<accession>A0A4V3D7P3</accession>
<gene>
    <name evidence="2" type="ORF">EV696_10687</name>
</gene>
<dbReference type="GO" id="GO:0015385">
    <property type="term" value="F:sodium:proton antiporter activity"/>
    <property type="evidence" value="ECO:0007669"/>
    <property type="project" value="TreeGrafter"/>
</dbReference>
<comment type="caution">
    <text evidence="2">The sequence shown here is derived from an EMBL/GenBank/DDBJ whole genome shotgun (WGS) entry which is preliminary data.</text>
</comment>
<organism evidence="2 3">
    <name type="scientific">Permianibacter aggregans</name>
    <dbReference type="NCBI Taxonomy" id="1510150"/>
    <lineage>
        <taxon>Bacteria</taxon>
        <taxon>Pseudomonadati</taxon>
        <taxon>Pseudomonadota</taxon>
        <taxon>Gammaproteobacteria</taxon>
        <taxon>Pseudomonadales</taxon>
        <taxon>Pseudomonadaceae</taxon>
        <taxon>Permianibacter</taxon>
    </lineage>
</organism>
<dbReference type="Pfam" id="PF03334">
    <property type="entry name" value="PhaG_MnhG_YufB"/>
    <property type="match status" value="1"/>
</dbReference>
<feature type="transmembrane region" description="Helical" evidence="1">
    <location>
        <begin position="7"/>
        <end position="28"/>
    </location>
</feature>
<dbReference type="NCBIfam" id="TIGR01300">
    <property type="entry name" value="CPA3_mnhG_phaG"/>
    <property type="match status" value="1"/>
</dbReference>
<dbReference type="AlphaFoldDB" id="A0A4V3D7P3"/>
<dbReference type="RefSeq" id="WP_133589798.1">
    <property type="nucleotide sequence ID" value="NZ_CP037953.1"/>
</dbReference>
<keyword evidence="1" id="KW-1133">Transmembrane helix</keyword>
<reference evidence="2 3" key="1">
    <citation type="submission" date="2019-03" db="EMBL/GenBank/DDBJ databases">
        <title>Genomic Encyclopedia of Type Strains, Phase IV (KMG-IV): sequencing the most valuable type-strain genomes for metagenomic binning, comparative biology and taxonomic classification.</title>
        <authorList>
            <person name="Goeker M."/>
        </authorList>
    </citation>
    <scope>NUCLEOTIDE SEQUENCE [LARGE SCALE GENOMIC DNA]</scope>
    <source>
        <strain evidence="2 3">DSM 103792</strain>
    </source>
</reference>
<proteinExistence type="predicted"/>
<keyword evidence="1" id="KW-0472">Membrane</keyword>
<dbReference type="PANTHER" id="PTHR34703:SF1">
    <property type="entry name" value="ANTIPORTER SUBUNIT MNHG2-RELATED"/>
    <property type="match status" value="1"/>
</dbReference>
<dbReference type="InterPro" id="IPR005133">
    <property type="entry name" value="PhaG_MnhG_YufB"/>
</dbReference>
<keyword evidence="1" id="KW-0812">Transmembrane</keyword>
<dbReference type="Proteomes" id="UP000295375">
    <property type="component" value="Unassembled WGS sequence"/>
</dbReference>
<dbReference type="EMBL" id="SNYM01000006">
    <property type="protein sequence ID" value="TDQ48647.1"/>
    <property type="molecule type" value="Genomic_DNA"/>
</dbReference>
<dbReference type="PANTHER" id="PTHR34703">
    <property type="entry name" value="ANTIPORTER SUBUNIT MNHG2-RELATED"/>
    <property type="match status" value="1"/>
</dbReference>
<sequence length="105" mass="11172">MATVLDVITWMMLSLGGLVMLIGGIGILRMPDFYSRLHPASITDTLASLLILGGIVLQAGWSLASLKIAAILLFLLFTNPAASYALANAAWTAGLRPETKTNNKE</sequence>
<feature type="transmembrane region" description="Helical" evidence="1">
    <location>
        <begin position="49"/>
        <end position="77"/>
    </location>
</feature>
<name>A0A4V3D7P3_9GAMM</name>
<protein>
    <submittedName>
        <fullName evidence="2">Multisubunit sodium/proton antiporter MrpG subunit</fullName>
    </submittedName>
</protein>
<evidence type="ECO:0000256" key="1">
    <source>
        <dbReference type="SAM" id="Phobius"/>
    </source>
</evidence>
<evidence type="ECO:0000313" key="2">
    <source>
        <dbReference type="EMBL" id="TDQ48647.1"/>
    </source>
</evidence>